<reference evidence="2" key="1">
    <citation type="submission" date="2021-04" db="EMBL/GenBank/DDBJ databases">
        <authorList>
            <person name="Tunstrom K."/>
        </authorList>
    </citation>
    <scope>NUCLEOTIDE SEQUENCE</scope>
</reference>
<dbReference type="AlphaFoldDB" id="A0A8S3WWR9"/>
<gene>
    <name evidence="2" type="ORF">PAPOLLO_LOCUS10350</name>
</gene>
<organism evidence="2 3">
    <name type="scientific">Parnassius apollo</name>
    <name type="common">Apollo butterfly</name>
    <name type="synonym">Papilio apollo</name>
    <dbReference type="NCBI Taxonomy" id="110799"/>
    <lineage>
        <taxon>Eukaryota</taxon>
        <taxon>Metazoa</taxon>
        <taxon>Ecdysozoa</taxon>
        <taxon>Arthropoda</taxon>
        <taxon>Hexapoda</taxon>
        <taxon>Insecta</taxon>
        <taxon>Pterygota</taxon>
        <taxon>Neoptera</taxon>
        <taxon>Endopterygota</taxon>
        <taxon>Lepidoptera</taxon>
        <taxon>Glossata</taxon>
        <taxon>Ditrysia</taxon>
        <taxon>Papilionoidea</taxon>
        <taxon>Papilionidae</taxon>
        <taxon>Parnassiinae</taxon>
        <taxon>Parnassini</taxon>
        <taxon>Parnassius</taxon>
        <taxon>Parnassius</taxon>
    </lineage>
</organism>
<evidence type="ECO:0000313" key="2">
    <source>
        <dbReference type="EMBL" id="CAG4981953.1"/>
    </source>
</evidence>
<comment type="caution">
    <text evidence="2">The sequence shown here is derived from an EMBL/GenBank/DDBJ whole genome shotgun (WGS) entry which is preliminary data.</text>
</comment>
<name>A0A8S3WWR9_PARAO</name>
<evidence type="ECO:0000256" key="1">
    <source>
        <dbReference type="SAM" id="MobiDB-lite"/>
    </source>
</evidence>
<feature type="compositionally biased region" description="Basic residues" evidence="1">
    <location>
        <begin position="67"/>
        <end position="79"/>
    </location>
</feature>
<feature type="compositionally biased region" description="Low complexity" evidence="1">
    <location>
        <begin position="56"/>
        <end position="66"/>
    </location>
</feature>
<dbReference type="OrthoDB" id="6749000at2759"/>
<sequence length="200" mass="22504">MDLKAESQDSQIRQIEDIIDIQKANGNINARQVAFNLPSCTESITSVNLAKSLESGLSNGNSNLQKNKTKKQRYKRHKSPLPDAISWPSDSDITVLRMKLCLKNTLKEETANTVPGDGLHHRDSSSMVNLATLMLQSQPASKHSLNLEECLLPLSSWEHTVKPTSKEKTDMQKSSFHFLNKKFKTFETLSNHYAQVQKPL</sequence>
<dbReference type="EMBL" id="CAJQZP010000738">
    <property type="protein sequence ID" value="CAG4981953.1"/>
    <property type="molecule type" value="Genomic_DNA"/>
</dbReference>
<evidence type="ECO:0000313" key="3">
    <source>
        <dbReference type="Proteomes" id="UP000691718"/>
    </source>
</evidence>
<feature type="region of interest" description="Disordered" evidence="1">
    <location>
        <begin position="56"/>
        <end position="83"/>
    </location>
</feature>
<accession>A0A8S3WWR9</accession>
<proteinExistence type="predicted"/>
<keyword evidence="3" id="KW-1185">Reference proteome</keyword>
<protein>
    <submittedName>
        <fullName evidence="2">(apollo) hypothetical protein</fullName>
    </submittedName>
</protein>
<dbReference type="Proteomes" id="UP000691718">
    <property type="component" value="Unassembled WGS sequence"/>
</dbReference>